<name>A0A3S5BRB9_9PLAT</name>
<evidence type="ECO:0000256" key="1">
    <source>
        <dbReference type="SAM" id="MobiDB-lite"/>
    </source>
</evidence>
<feature type="compositionally biased region" description="Basic residues" evidence="1">
    <location>
        <begin position="104"/>
        <end position="114"/>
    </location>
</feature>
<dbReference type="Proteomes" id="UP000784294">
    <property type="component" value="Unassembled WGS sequence"/>
</dbReference>
<dbReference type="EMBL" id="CAAALY010251167">
    <property type="protein sequence ID" value="VEL35997.1"/>
    <property type="molecule type" value="Genomic_DNA"/>
</dbReference>
<proteinExistence type="predicted"/>
<sequence>MAALTDDTGETFENVPSPLSDVGNHDNYYARRLRIRLDGPDFTTLGTLPRQNTVAVEARRFREKRFYASSKRNQAVQRSLGNMLTFDGVSLAEIVLNMLAPSRRCRQRQTRQKQTKSFSLSLALKKNKKKKKKKKHQ</sequence>
<accession>A0A3S5BRB9</accession>
<reference evidence="2" key="1">
    <citation type="submission" date="2018-11" db="EMBL/GenBank/DDBJ databases">
        <authorList>
            <consortium name="Pathogen Informatics"/>
        </authorList>
    </citation>
    <scope>NUCLEOTIDE SEQUENCE</scope>
</reference>
<feature type="non-terminal residue" evidence="2">
    <location>
        <position position="1"/>
    </location>
</feature>
<feature type="region of interest" description="Disordered" evidence="1">
    <location>
        <begin position="1"/>
        <end position="23"/>
    </location>
</feature>
<organism evidence="2 3">
    <name type="scientific">Protopolystoma xenopodis</name>
    <dbReference type="NCBI Taxonomy" id="117903"/>
    <lineage>
        <taxon>Eukaryota</taxon>
        <taxon>Metazoa</taxon>
        <taxon>Spiralia</taxon>
        <taxon>Lophotrochozoa</taxon>
        <taxon>Platyhelminthes</taxon>
        <taxon>Monogenea</taxon>
        <taxon>Polyopisthocotylea</taxon>
        <taxon>Polystomatidea</taxon>
        <taxon>Polystomatidae</taxon>
        <taxon>Protopolystoma</taxon>
    </lineage>
</organism>
<evidence type="ECO:0000313" key="2">
    <source>
        <dbReference type="EMBL" id="VEL35997.1"/>
    </source>
</evidence>
<gene>
    <name evidence="2" type="ORF">PXEA_LOCUS29437</name>
</gene>
<protein>
    <submittedName>
        <fullName evidence="2">Uncharacterized protein</fullName>
    </submittedName>
</protein>
<keyword evidence="3" id="KW-1185">Reference proteome</keyword>
<evidence type="ECO:0000313" key="3">
    <source>
        <dbReference type="Proteomes" id="UP000784294"/>
    </source>
</evidence>
<comment type="caution">
    <text evidence="2">The sequence shown here is derived from an EMBL/GenBank/DDBJ whole genome shotgun (WGS) entry which is preliminary data.</text>
</comment>
<feature type="compositionally biased region" description="Basic residues" evidence="1">
    <location>
        <begin position="125"/>
        <end position="137"/>
    </location>
</feature>
<dbReference type="AlphaFoldDB" id="A0A3S5BRB9"/>
<feature type="region of interest" description="Disordered" evidence="1">
    <location>
        <begin position="104"/>
        <end position="137"/>
    </location>
</feature>